<keyword evidence="3 6" id="KW-0378">Hydrolase</keyword>
<reference evidence="6" key="1">
    <citation type="submission" date="2020-01" db="EMBL/GenBank/DDBJ databases">
        <authorList>
            <person name="Yang Y."/>
            <person name="Kwon Y.M."/>
        </authorList>
    </citation>
    <scope>NUCLEOTIDE SEQUENCE</scope>
    <source>
        <strain evidence="6">PG104</strain>
    </source>
</reference>
<dbReference type="InterPro" id="IPR041382">
    <property type="entry name" value="SH3_16"/>
</dbReference>
<dbReference type="Pfam" id="PF18348">
    <property type="entry name" value="SH3_16"/>
    <property type="match status" value="1"/>
</dbReference>
<keyword evidence="7" id="KW-1185">Reference proteome</keyword>
<protein>
    <submittedName>
        <fullName evidence="6">NLP/P60 hydrolase</fullName>
    </submittedName>
</protein>
<dbReference type="InterPro" id="IPR038765">
    <property type="entry name" value="Papain-like_cys_pep_sf"/>
</dbReference>
<dbReference type="RefSeq" id="WP_211783194.1">
    <property type="nucleotide sequence ID" value="NZ_CP047289.1"/>
</dbReference>
<organism evidence="6 7">
    <name type="scientific">Falsirhodobacter algicola</name>
    <dbReference type="NCBI Taxonomy" id="2692330"/>
    <lineage>
        <taxon>Bacteria</taxon>
        <taxon>Pseudomonadati</taxon>
        <taxon>Pseudomonadota</taxon>
        <taxon>Alphaproteobacteria</taxon>
        <taxon>Rhodobacterales</taxon>
        <taxon>Paracoccaceae</taxon>
        <taxon>Falsirhodobacter</taxon>
    </lineage>
</organism>
<gene>
    <name evidence="6" type="ORF">GR316_06675</name>
</gene>
<keyword evidence="4" id="KW-0788">Thiol protease</keyword>
<dbReference type="Proteomes" id="UP000679284">
    <property type="component" value="Chromosome"/>
</dbReference>
<evidence type="ECO:0000256" key="4">
    <source>
        <dbReference type="ARBA" id="ARBA00022807"/>
    </source>
</evidence>
<dbReference type="AlphaFoldDB" id="A0A8J8MTI8"/>
<dbReference type="Gene3D" id="3.90.1720.10">
    <property type="entry name" value="endopeptidase domain like (from Nostoc punctiforme)"/>
    <property type="match status" value="1"/>
</dbReference>
<feature type="domain" description="NlpC/P60" evidence="5">
    <location>
        <begin position="151"/>
        <end position="266"/>
    </location>
</feature>
<evidence type="ECO:0000256" key="3">
    <source>
        <dbReference type="ARBA" id="ARBA00022801"/>
    </source>
</evidence>
<evidence type="ECO:0000256" key="2">
    <source>
        <dbReference type="ARBA" id="ARBA00022670"/>
    </source>
</evidence>
<proteinExistence type="inferred from homology"/>
<dbReference type="EMBL" id="CP047289">
    <property type="protein sequence ID" value="QUS35973.1"/>
    <property type="molecule type" value="Genomic_DNA"/>
</dbReference>
<dbReference type="InterPro" id="IPR051794">
    <property type="entry name" value="PG_Endopeptidase_C40"/>
</dbReference>
<evidence type="ECO:0000259" key="5">
    <source>
        <dbReference type="PROSITE" id="PS51935"/>
    </source>
</evidence>
<dbReference type="PROSITE" id="PS51935">
    <property type="entry name" value="NLPC_P60"/>
    <property type="match status" value="1"/>
</dbReference>
<evidence type="ECO:0000256" key="1">
    <source>
        <dbReference type="ARBA" id="ARBA00007074"/>
    </source>
</evidence>
<dbReference type="Pfam" id="PF00877">
    <property type="entry name" value="NLPC_P60"/>
    <property type="match status" value="1"/>
</dbReference>
<sequence length="270" mass="29572">MRDRRITPATSRIAHESLRGIVDAPAFTKGDARQVSAPLVDLLAQPQGGRDRQLVMGDGFTVIDRDSHYAFGMSAKDGYCGWVPRETLEPALPQTHWLAVPASHLYPEPRVQSRPIAALTMGARLTVIGEQGQWAETTKGFIWADHLRALDAWMADPVAVAERFLGTPYVWGGNSRDGIDCSGLVQIAQLACGRPCPGDSDLQQSLGHEVEGPLQRGDLLFWKGHVAMAMDERRIIHATGAFMATVIEDTEVALQRIEAAGYPLLSQRRP</sequence>
<dbReference type="PANTHER" id="PTHR47359:SF3">
    <property type="entry name" value="NLP_P60 DOMAIN-CONTAINING PROTEIN-RELATED"/>
    <property type="match status" value="1"/>
</dbReference>
<name>A0A8J8MTI8_9RHOB</name>
<comment type="similarity">
    <text evidence="1">Belongs to the peptidase C40 family.</text>
</comment>
<evidence type="ECO:0000313" key="6">
    <source>
        <dbReference type="EMBL" id="QUS35973.1"/>
    </source>
</evidence>
<dbReference type="PANTHER" id="PTHR47359">
    <property type="entry name" value="PEPTIDOGLYCAN DL-ENDOPEPTIDASE CWLO"/>
    <property type="match status" value="1"/>
</dbReference>
<dbReference type="KEGG" id="fap:GR316_06675"/>
<evidence type="ECO:0000313" key="7">
    <source>
        <dbReference type="Proteomes" id="UP000679284"/>
    </source>
</evidence>
<keyword evidence="2" id="KW-0645">Protease</keyword>
<accession>A0A8J8MTI8</accession>
<dbReference type="InterPro" id="IPR000064">
    <property type="entry name" value="NLP_P60_dom"/>
</dbReference>
<dbReference type="SUPFAM" id="SSF54001">
    <property type="entry name" value="Cysteine proteinases"/>
    <property type="match status" value="1"/>
</dbReference>
<dbReference type="GO" id="GO:0006508">
    <property type="term" value="P:proteolysis"/>
    <property type="evidence" value="ECO:0007669"/>
    <property type="project" value="UniProtKB-KW"/>
</dbReference>
<dbReference type="GO" id="GO:0008234">
    <property type="term" value="F:cysteine-type peptidase activity"/>
    <property type="evidence" value="ECO:0007669"/>
    <property type="project" value="UniProtKB-KW"/>
</dbReference>